<evidence type="ECO:0000256" key="3">
    <source>
        <dbReference type="ARBA" id="ARBA00022449"/>
    </source>
</evidence>
<evidence type="ECO:0000256" key="4">
    <source>
        <dbReference type="ARBA" id="ARBA00022475"/>
    </source>
</evidence>
<feature type="domain" description="RCK N-terminal" evidence="11">
    <location>
        <begin position="405"/>
        <end position="494"/>
    </location>
</feature>
<dbReference type="SUPFAM" id="SSF55804">
    <property type="entry name" value="Phoshotransferase/anion transport protein"/>
    <property type="match status" value="1"/>
</dbReference>
<dbReference type="Proteomes" id="UP001218638">
    <property type="component" value="Chromosome"/>
</dbReference>
<evidence type="ECO:0000256" key="7">
    <source>
        <dbReference type="ARBA" id="ARBA00023065"/>
    </source>
</evidence>
<gene>
    <name evidence="12" type="ORF">PXH66_18945</name>
</gene>
<dbReference type="GO" id="GO:1902600">
    <property type="term" value="P:proton transmembrane transport"/>
    <property type="evidence" value="ECO:0007669"/>
    <property type="project" value="InterPro"/>
</dbReference>
<feature type="transmembrane region" description="Helical" evidence="9">
    <location>
        <begin position="32"/>
        <end position="50"/>
    </location>
</feature>
<comment type="subcellular location">
    <subcellularLocation>
        <location evidence="1">Cell membrane</location>
        <topology evidence="1">Multi-pass membrane protein</topology>
    </subcellularLocation>
</comment>
<dbReference type="SUPFAM" id="SSF51735">
    <property type="entry name" value="NAD(P)-binding Rossmann-fold domains"/>
    <property type="match status" value="1"/>
</dbReference>
<keyword evidence="5 9" id="KW-0812">Transmembrane</keyword>
<dbReference type="Pfam" id="PF02254">
    <property type="entry name" value="TrkA_N"/>
    <property type="match status" value="1"/>
</dbReference>
<keyword evidence="6 9" id="KW-1133">Transmembrane helix</keyword>
<keyword evidence="4" id="KW-1003">Cell membrane</keyword>
<evidence type="ECO:0000256" key="1">
    <source>
        <dbReference type="ARBA" id="ARBA00004651"/>
    </source>
</evidence>
<dbReference type="Gene3D" id="3.40.50.720">
    <property type="entry name" value="NAD(P)-binding Rossmann-like Domain"/>
    <property type="match status" value="1"/>
</dbReference>
<evidence type="ECO:0000259" key="10">
    <source>
        <dbReference type="Pfam" id="PF00999"/>
    </source>
</evidence>
<evidence type="ECO:0000259" key="11">
    <source>
        <dbReference type="Pfam" id="PF02254"/>
    </source>
</evidence>
<feature type="transmembrane region" description="Helical" evidence="9">
    <location>
        <begin position="56"/>
        <end position="73"/>
    </location>
</feature>
<keyword evidence="3" id="KW-0050">Antiport</keyword>
<dbReference type="InterPro" id="IPR036291">
    <property type="entry name" value="NAD(P)-bd_dom_sf"/>
</dbReference>
<feature type="domain" description="Cation/H+ exchanger transmembrane" evidence="10">
    <location>
        <begin position="19"/>
        <end position="388"/>
    </location>
</feature>
<dbReference type="AlphaFoldDB" id="A0AAE9ZW05"/>
<reference evidence="12" key="1">
    <citation type="submission" date="2023-03" db="EMBL/GenBank/DDBJ databases">
        <title>Lomoglobus Profundus gen. nov., sp. nov., a novel member of the phylum Verrucomicrobia, isolated from deep-marine sediment of South China Sea.</title>
        <authorList>
            <person name="Ahmad T."/>
            <person name="Ishaq S.E."/>
            <person name="Wang F."/>
        </authorList>
    </citation>
    <scope>NUCLEOTIDE SEQUENCE</scope>
    <source>
        <strain evidence="12">LMO-M01</strain>
    </source>
</reference>
<dbReference type="GO" id="GO:0005886">
    <property type="term" value="C:plasma membrane"/>
    <property type="evidence" value="ECO:0007669"/>
    <property type="project" value="UniProtKB-SubCell"/>
</dbReference>
<dbReference type="InterPro" id="IPR003148">
    <property type="entry name" value="RCK_N"/>
</dbReference>
<dbReference type="Gene3D" id="3.40.930.10">
    <property type="entry name" value="Mannitol-specific EII, Chain A"/>
    <property type="match status" value="1"/>
</dbReference>
<dbReference type="GO" id="GO:0015297">
    <property type="term" value="F:antiporter activity"/>
    <property type="evidence" value="ECO:0007669"/>
    <property type="project" value="UniProtKB-KW"/>
</dbReference>
<dbReference type="InterPro" id="IPR038770">
    <property type="entry name" value="Na+/solute_symporter_sf"/>
</dbReference>
<evidence type="ECO:0000256" key="5">
    <source>
        <dbReference type="ARBA" id="ARBA00022692"/>
    </source>
</evidence>
<dbReference type="Gene3D" id="1.20.1530.20">
    <property type="match status" value="1"/>
</dbReference>
<dbReference type="Pfam" id="PF00999">
    <property type="entry name" value="Na_H_Exchanger"/>
    <property type="match status" value="1"/>
</dbReference>
<feature type="transmembrane region" description="Helical" evidence="9">
    <location>
        <begin position="301"/>
        <end position="321"/>
    </location>
</feature>
<evidence type="ECO:0000313" key="12">
    <source>
        <dbReference type="EMBL" id="WED64421.1"/>
    </source>
</evidence>
<evidence type="ECO:0000256" key="8">
    <source>
        <dbReference type="ARBA" id="ARBA00023136"/>
    </source>
</evidence>
<dbReference type="PANTHER" id="PTHR32507:SF0">
    <property type="entry name" value="NA(+)_H(+) ANTIPORTER 2-RELATED"/>
    <property type="match status" value="1"/>
</dbReference>
<feature type="transmembrane region" description="Helical" evidence="9">
    <location>
        <begin position="120"/>
        <end position="140"/>
    </location>
</feature>
<feature type="transmembrane region" description="Helical" evidence="9">
    <location>
        <begin position="94"/>
        <end position="114"/>
    </location>
</feature>
<feature type="transmembrane region" description="Helical" evidence="9">
    <location>
        <begin position="371"/>
        <end position="394"/>
    </location>
</feature>
<dbReference type="RefSeq" id="WP_330930946.1">
    <property type="nucleotide sequence ID" value="NZ_CP119075.1"/>
</dbReference>
<sequence length="728" mass="78499">MPVSHHALLTLALALSLGLILIVISRRLKLPTLVFLLAGGILCGPEGWGILEPDALGEFLPVIVSLAVGIILFEGGLTLDIKGYLTGSTVIKRLLSVGVIITWLGVTGIVKLFFPVDWSTALLAGSLVIVTGPTVIAPLLKRIRIQPRLHHILQWEGVLIDAIGVFIALLCFEWVTAQSGGEGEALLNFGVRAVTGLVFGGVGGWVIYLALKWRLAPDNMTNSFALALAVLVFGLSETVQAEAGLLAVTVAGLIVGWRRPVELQKIREFKGELTELLIGLLFMLLSARLDLSRFVAFGQSGIIAVAVLLVTVRPLSILACTWGSGLNWREKVFLGWVAPRGIVAASMASLFALALADRASASFDPNFVETFTYSVIVTTVVLQGFTAGGLAWLLRLRQPMPKGWMVLGAHGLARPIATFLTKNTGTPTVLIDRNQRNAVGASREEFTVIHGDALEPEMLMERHDLVQTGHLLALTGNSDLNELACHRWAEMLPRTNLFRWSVDGAARHERGTHGTAIWTQLPRPGLIADELHTGESELTEFVVEKPGPLPPNTVPLLIARDRTVRPVSAAKPDFKKGDRLLLLHRSGSYLASALAAGGMIDLPNIEMQAPYTRLLEALGESYPALDVKALGEDLMHRAETFPFDIGHGVAVPHGYAPELPGRVCLFARDRSFGALTFLVLSPHADADGHLATLGEIARLCSIPERRVALLESEDLSTTVAIARDFGHG</sequence>
<keyword evidence="7" id="KW-0406">Ion transport</keyword>
<evidence type="ECO:0000256" key="2">
    <source>
        <dbReference type="ARBA" id="ARBA00022448"/>
    </source>
</evidence>
<protein>
    <submittedName>
        <fullName evidence="12">Cation:proton antiporter</fullName>
    </submittedName>
</protein>
<keyword evidence="13" id="KW-1185">Reference proteome</keyword>
<dbReference type="EMBL" id="CP119075">
    <property type="protein sequence ID" value="WED64421.1"/>
    <property type="molecule type" value="Genomic_DNA"/>
</dbReference>
<evidence type="ECO:0000256" key="6">
    <source>
        <dbReference type="ARBA" id="ARBA00022989"/>
    </source>
</evidence>
<name>A0AAE9ZW05_9BACT</name>
<dbReference type="KEGG" id="slom:PXH66_18945"/>
<feature type="transmembrane region" description="Helical" evidence="9">
    <location>
        <begin position="333"/>
        <end position="356"/>
    </location>
</feature>
<dbReference type="GO" id="GO:0006813">
    <property type="term" value="P:potassium ion transport"/>
    <property type="evidence" value="ECO:0007669"/>
    <property type="project" value="InterPro"/>
</dbReference>
<evidence type="ECO:0000256" key="9">
    <source>
        <dbReference type="SAM" id="Phobius"/>
    </source>
</evidence>
<dbReference type="InterPro" id="IPR016152">
    <property type="entry name" value="PTrfase/Anion_transptr"/>
</dbReference>
<feature type="transmembrane region" description="Helical" evidence="9">
    <location>
        <begin position="152"/>
        <end position="177"/>
    </location>
</feature>
<keyword evidence="2" id="KW-0813">Transport</keyword>
<keyword evidence="8 9" id="KW-0472">Membrane</keyword>
<evidence type="ECO:0000313" key="13">
    <source>
        <dbReference type="Proteomes" id="UP001218638"/>
    </source>
</evidence>
<proteinExistence type="predicted"/>
<dbReference type="PANTHER" id="PTHR32507">
    <property type="entry name" value="NA(+)/H(+) ANTIPORTER 1"/>
    <property type="match status" value="1"/>
</dbReference>
<dbReference type="InterPro" id="IPR006153">
    <property type="entry name" value="Cation/H_exchanger_TM"/>
</dbReference>
<organism evidence="12 13">
    <name type="scientific">Synoicihabitans lomoniglobus</name>
    <dbReference type="NCBI Taxonomy" id="2909285"/>
    <lineage>
        <taxon>Bacteria</taxon>
        <taxon>Pseudomonadati</taxon>
        <taxon>Verrucomicrobiota</taxon>
        <taxon>Opitutia</taxon>
        <taxon>Opitutales</taxon>
        <taxon>Opitutaceae</taxon>
        <taxon>Synoicihabitans</taxon>
    </lineage>
</organism>
<accession>A0AAE9ZW05</accession>
<feature type="transmembrane region" description="Helical" evidence="9">
    <location>
        <begin position="189"/>
        <end position="211"/>
    </location>
</feature>
<feature type="transmembrane region" description="Helical" evidence="9">
    <location>
        <begin position="6"/>
        <end position="25"/>
    </location>
</feature>